<name>A0A0J7BFT4_COCIT</name>
<organism evidence="1 2">
    <name type="scientific">Coccidioides immitis RMSCC 2394</name>
    <dbReference type="NCBI Taxonomy" id="404692"/>
    <lineage>
        <taxon>Eukaryota</taxon>
        <taxon>Fungi</taxon>
        <taxon>Dikarya</taxon>
        <taxon>Ascomycota</taxon>
        <taxon>Pezizomycotina</taxon>
        <taxon>Eurotiomycetes</taxon>
        <taxon>Eurotiomycetidae</taxon>
        <taxon>Onygenales</taxon>
        <taxon>Onygenaceae</taxon>
        <taxon>Coccidioides</taxon>
    </lineage>
</organism>
<dbReference type="Proteomes" id="UP000054565">
    <property type="component" value="Unassembled WGS sequence"/>
</dbReference>
<accession>A0A0J7BFT4</accession>
<gene>
    <name evidence="1" type="ORF">CIRG_08733</name>
</gene>
<reference evidence="2" key="1">
    <citation type="journal article" date="2010" name="Genome Res.">
        <title>Population genomic sequencing of Coccidioides fungi reveals recent hybridization and transposon control.</title>
        <authorList>
            <person name="Neafsey D.E."/>
            <person name="Barker B.M."/>
            <person name="Sharpton T.J."/>
            <person name="Stajich J.E."/>
            <person name="Park D.J."/>
            <person name="Whiston E."/>
            <person name="Hung C.-Y."/>
            <person name="McMahan C."/>
            <person name="White J."/>
            <person name="Sykes S."/>
            <person name="Heiman D."/>
            <person name="Young S."/>
            <person name="Zeng Q."/>
            <person name="Abouelleil A."/>
            <person name="Aftuck L."/>
            <person name="Bessette D."/>
            <person name="Brown A."/>
            <person name="FitzGerald M."/>
            <person name="Lui A."/>
            <person name="Macdonald J.P."/>
            <person name="Priest M."/>
            <person name="Orbach M.J."/>
            <person name="Galgiani J.N."/>
            <person name="Kirkland T.N."/>
            <person name="Cole G.T."/>
            <person name="Birren B.W."/>
            <person name="Henn M.R."/>
            <person name="Taylor J.W."/>
            <person name="Rounsley S.D."/>
        </authorList>
    </citation>
    <scope>NUCLEOTIDE SEQUENCE [LARGE SCALE GENOMIC DNA]</scope>
    <source>
        <strain evidence="2">RMSCC 2394</strain>
    </source>
</reference>
<protein>
    <submittedName>
        <fullName evidence="1">Uncharacterized protein</fullName>
    </submittedName>
</protein>
<sequence length="154" mass="17481">MSSSLTWSTLFAGSAKQKFPDSPSQVEATEHKWVWTQTYRLLDELEALIEPTVHVINRVKFPRSIPPGRGKGPLEHITTARYFQNQSEPSWLIGDLFMEYIPRPTLEDLDLSALTISLKVRQMLSQSYRAMVTGYDILAPIAGSTYSKFARDDT</sequence>
<evidence type="ECO:0000313" key="1">
    <source>
        <dbReference type="EMBL" id="KMP09052.1"/>
    </source>
</evidence>
<evidence type="ECO:0000313" key="2">
    <source>
        <dbReference type="Proteomes" id="UP000054565"/>
    </source>
</evidence>
<proteinExistence type="predicted"/>
<dbReference type="EMBL" id="DS028098">
    <property type="protein sequence ID" value="KMP09052.1"/>
    <property type="molecule type" value="Genomic_DNA"/>
</dbReference>
<dbReference type="AlphaFoldDB" id="A0A0J7BFT4"/>